<evidence type="ECO:0000313" key="2">
    <source>
        <dbReference type="Proteomes" id="UP000016587"/>
    </source>
</evidence>
<sequence length="46" mass="4933">MTVRMKEDKAAACLQAVLRRVQLLREAGCVVRPAGAVCSHALILAL</sequence>
<dbReference type="Proteomes" id="UP000016587">
    <property type="component" value="Chromosome"/>
</dbReference>
<evidence type="ECO:0000313" key="1">
    <source>
        <dbReference type="EMBL" id="AGW13466.1"/>
    </source>
</evidence>
<organism evidence="1 2">
    <name type="scientific">Megalodesulfovibrio gigas (strain ATCC 19364 / DSM 1382 / NCIMB 9332 / VKM B-1759)</name>
    <name type="common">Desulfovibrio gigas</name>
    <dbReference type="NCBI Taxonomy" id="1121448"/>
    <lineage>
        <taxon>Bacteria</taxon>
        <taxon>Pseudomonadati</taxon>
        <taxon>Thermodesulfobacteriota</taxon>
        <taxon>Desulfovibrionia</taxon>
        <taxon>Desulfovibrionales</taxon>
        <taxon>Desulfovibrionaceae</taxon>
        <taxon>Megalodesulfovibrio</taxon>
    </lineage>
</organism>
<reference evidence="2" key="2">
    <citation type="submission" date="2013-07" db="EMBL/GenBank/DDBJ databases">
        <authorList>
            <person name="Morais-Silva F.O."/>
            <person name="Rezende A.M."/>
            <person name="Pimentel C."/>
            <person name="Resende D.M."/>
            <person name="Santos C.I."/>
            <person name="Clemente C."/>
            <person name="de Oliveira L.M."/>
            <person name="da Silva S.M."/>
            <person name="Costa D.A."/>
            <person name="Varela-Raposo A."/>
            <person name="Horacio E.C.A."/>
            <person name="Matos M."/>
            <person name="Flores O."/>
            <person name="Ruiz J.C."/>
            <person name="Rodrigues-Pousada C."/>
        </authorList>
    </citation>
    <scope>NUCLEOTIDE SEQUENCE [LARGE SCALE GENOMIC DNA]</scope>
    <source>
        <strain evidence="2">ATCC 19364 / DSM 1382 / NCIMB 9332 / VKM B-1759</strain>
    </source>
</reference>
<dbReference type="AlphaFoldDB" id="T2GBF8"/>
<protein>
    <submittedName>
        <fullName evidence="1">Uncharacterized protein</fullName>
    </submittedName>
</protein>
<dbReference type="EMBL" id="CP006585">
    <property type="protein sequence ID" value="AGW13466.1"/>
    <property type="molecule type" value="Genomic_DNA"/>
</dbReference>
<reference evidence="1 2" key="1">
    <citation type="journal article" date="2013" name="J. Bacteriol.">
        <title>Roles of HynAB and Ech, the only two hydrogenases found in the model sulfate reducer Desulfovibrio gigas.</title>
        <authorList>
            <person name="Morais-Silva F.O."/>
            <person name="Santos C.I."/>
            <person name="Rodrigues R."/>
            <person name="Pereira I.A."/>
            <person name="Rodrigues-Pousada C."/>
        </authorList>
    </citation>
    <scope>NUCLEOTIDE SEQUENCE [LARGE SCALE GENOMIC DNA]</scope>
    <source>
        <strain evidence="2">ATCC 19364 / DSM 1382 / NCIMB 9332 / VKM B-1759</strain>
    </source>
</reference>
<gene>
    <name evidence="1" type="ORF">DGI_1640</name>
</gene>
<proteinExistence type="predicted"/>
<dbReference type="PATRIC" id="fig|1121448.10.peg.1626"/>
<dbReference type="KEGG" id="dgg:DGI_1640"/>
<dbReference type="HOGENOM" id="CLU_3182851_0_0_7"/>
<accession>T2GBF8</accession>
<name>T2GBF8_MEGG1</name>
<keyword evidence="2" id="KW-1185">Reference proteome</keyword>